<dbReference type="InterPro" id="IPR035948">
    <property type="entry name" value="YwqG-like_sf"/>
</dbReference>
<feature type="region of interest" description="Disordered" evidence="1">
    <location>
        <begin position="1"/>
        <end position="25"/>
    </location>
</feature>
<keyword evidence="3" id="KW-1185">Reference proteome</keyword>
<feature type="compositionally biased region" description="Basic and acidic residues" evidence="1">
    <location>
        <begin position="241"/>
        <end position="265"/>
    </location>
</feature>
<dbReference type="Gene3D" id="2.30.320.10">
    <property type="entry name" value="YwqG-like"/>
    <property type="match status" value="1"/>
</dbReference>
<proteinExistence type="predicted"/>
<evidence type="ECO:0000313" key="3">
    <source>
        <dbReference type="Proteomes" id="UP000034838"/>
    </source>
</evidence>
<dbReference type="SUPFAM" id="SSF103032">
    <property type="entry name" value="Hypothetical protein YwqG"/>
    <property type="match status" value="1"/>
</dbReference>
<organism evidence="2 3">
    <name type="scientific">Streptomyces malaysiense</name>
    <dbReference type="NCBI Taxonomy" id="1428626"/>
    <lineage>
        <taxon>Bacteria</taxon>
        <taxon>Bacillati</taxon>
        <taxon>Actinomycetota</taxon>
        <taxon>Actinomycetes</taxon>
        <taxon>Kitasatosporales</taxon>
        <taxon>Streptomycetaceae</taxon>
        <taxon>Streptomyces</taxon>
    </lineage>
</organism>
<dbReference type="EMBL" id="LBDA02000071">
    <property type="protein sequence ID" value="OIK24323.1"/>
    <property type="molecule type" value="Genomic_DNA"/>
</dbReference>
<evidence type="ECO:0008006" key="4">
    <source>
        <dbReference type="Google" id="ProtNLM"/>
    </source>
</evidence>
<accession>A0A1J4PTU9</accession>
<evidence type="ECO:0000256" key="1">
    <source>
        <dbReference type="SAM" id="MobiDB-lite"/>
    </source>
</evidence>
<dbReference type="Proteomes" id="UP000034838">
    <property type="component" value="Unassembled WGS sequence"/>
</dbReference>
<name>A0A1J4PTU9_9ACTN</name>
<dbReference type="AlphaFoldDB" id="A0A1J4PTU9"/>
<comment type="caution">
    <text evidence="2">The sequence shown here is derived from an EMBL/GenBank/DDBJ whole genome shotgun (WGS) entry which is preliminary data.</text>
</comment>
<sequence>MKLTTAPSAVEPARDFPELLPHGRPTVRLHPRRGTPGPHDSHIGGPLLWPAAEAWPECAEHRDINGRAYTLPLVAVAQLTAADFPELRFPEGTDLVQLLWCPEWHEQPHPAGWGQACRLHWRRAGTVADPLTEQPDPEEHWDHGPDMIPRACVLHPERITDYPSDEELPPALAGRFRAWLAERDLPDDLTTVPGHKLGGFMNWCTTDRPDALECGTCRAPLELFLQFDTAEWWPGSWGPDGEPHRFRPLEDREREPADGTDDPSREPVGMTVGRGGHGGLFVCAADPRHPASFFTQ</sequence>
<reference evidence="2" key="1">
    <citation type="submission" date="2016-10" db="EMBL/GenBank/DDBJ databases">
        <title>Genome sequence of Streptomyces malaysiense MUSC 136.</title>
        <authorList>
            <person name="Lee L.-H."/>
            <person name="Ser H.-L."/>
        </authorList>
    </citation>
    <scope>NUCLEOTIDE SEQUENCE [LARGE SCALE GENOMIC DNA]</scope>
    <source>
        <strain evidence="2">MUSC 136</strain>
    </source>
</reference>
<gene>
    <name evidence="2" type="ORF">VT52_028005</name>
</gene>
<dbReference type="OrthoDB" id="4332009at2"/>
<protein>
    <recommendedName>
        <fullName evidence="4">DUF1963 domain-containing protein</fullName>
    </recommendedName>
</protein>
<evidence type="ECO:0000313" key="2">
    <source>
        <dbReference type="EMBL" id="OIK24323.1"/>
    </source>
</evidence>
<feature type="region of interest" description="Disordered" evidence="1">
    <location>
        <begin position="235"/>
        <end position="272"/>
    </location>
</feature>
<dbReference type="RefSeq" id="WP_053055676.1">
    <property type="nucleotide sequence ID" value="NZ_LBDA02000071.1"/>
</dbReference>